<dbReference type="Proteomes" id="UP000655037">
    <property type="component" value="Unassembled WGS sequence"/>
</dbReference>
<dbReference type="GO" id="GO:0005737">
    <property type="term" value="C:cytoplasm"/>
    <property type="evidence" value="ECO:0007669"/>
    <property type="project" value="TreeGrafter"/>
</dbReference>
<comment type="caution">
    <text evidence="3">The sequence shown here is derived from an EMBL/GenBank/DDBJ whole genome shotgun (WGS) entry which is preliminary data.</text>
</comment>
<evidence type="ECO:0000259" key="2">
    <source>
        <dbReference type="Pfam" id="PF01266"/>
    </source>
</evidence>
<protein>
    <submittedName>
        <fullName evidence="3">FAD-binding oxidoreductase</fullName>
    </submittedName>
</protein>
<gene>
    <name evidence="3" type="ORF">IEI95_013600</name>
</gene>
<dbReference type="Pfam" id="PF01266">
    <property type="entry name" value="DAO"/>
    <property type="match status" value="1"/>
</dbReference>
<dbReference type="RefSeq" id="WP_194416568.1">
    <property type="nucleotide sequence ID" value="NZ_JACXXJ020000005.1"/>
</dbReference>
<dbReference type="PANTHER" id="PTHR13847:SF289">
    <property type="entry name" value="GLYCINE OXIDASE"/>
    <property type="match status" value="1"/>
</dbReference>
<proteinExistence type="predicted"/>
<dbReference type="AlphaFoldDB" id="A0AAE2URZ3"/>
<evidence type="ECO:0000313" key="4">
    <source>
        <dbReference type="Proteomes" id="UP000655037"/>
    </source>
</evidence>
<evidence type="ECO:0000313" key="3">
    <source>
        <dbReference type="EMBL" id="MBF2715248.1"/>
    </source>
</evidence>
<dbReference type="Gene3D" id="3.50.50.60">
    <property type="entry name" value="FAD/NAD(P)-binding domain"/>
    <property type="match status" value="1"/>
</dbReference>
<feature type="domain" description="FAD dependent oxidoreductase" evidence="2">
    <location>
        <begin position="27"/>
        <end position="374"/>
    </location>
</feature>
<dbReference type="PANTHER" id="PTHR13847">
    <property type="entry name" value="SARCOSINE DEHYDROGENASE-RELATED"/>
    <property type="match status" value="1"/>
</dbReference>
<sequence>MKTGDRTASVSGQHLSLKGASHSLAADLLVVGGGIMGLWAARFAVLAGLDVVLVDGGRVANGASGGLLGALMPYMPDKWDRKKQFQFDALLALETEAAQLEAETGIAVGYRRSGRLMPLPKPHLRVIAQRHEKDAETAWKTGDRQFAWKVIDHSPAGDGWPDMAVTQAGLVHDTLAARVSPRGLTAALKAALVASPRCRIIEGSAVRAIDPARQWAELADASQIAFGHVIVAAGVGSFPLLDGFSPTGVLPLGMAVKGQAALLKADVDPALPLVYLDGIYAVPHEGGHVAIGSTSENRWDVPLTTDDQLETLIAKARRLVPMLGDAPVVERWAGLRPKSIDRDPMVGPHPDHPRLIALTGGFKISFGLAHSLAQQALRPIFGGELDMPDGFTLAHHLLIASRIADKAVEPPLENPVG</sequence>
<dbReference type="EMBL" id="JACXXJ020000005">
    <property type="protein sequence ID" value="MBF2715248.1"/>
    <property type="molecule type" value="Genomic_DNA"/>
</dbReference>
<organism evidence="3 4">
    <name type="scientific">Agrobacterium vitis</name>
    <name type="common">Rhizobium vitis</name>
    <dbReference type="NCBI Taxonomy" id="373"/>
    <lineage>
        <taxon>Bacteria</taxon>
        <taxon>Pseudomonadati</taxon>
        <taxon>Pseudomonadota</taxon>
        <taxon>Alphaproteobacteria</taxon>
        <taxon>Hyphomicrobiales</taxon>
        <taxon>Rhizobiaceae</taxon>
        <taxon>Rhizobium/Agrobacterium group</taxon>
        <taxon>Agrobacterium</taxon>
    </lineage>
</organism>
<name>A0AAE2URZ3_AGRVI</name>
<dbReference type="InterPro" id="IPR006076">
    <property type="entry name" value="FAD-dep_OxRdtase"/>
</dbReference>
<evidence type="ECO:0000256" key="1">
    <source>
        <dbReference type="ARBA" id="ARBA00023002"/>
    </source>
</evidence>
<dbReference type="InterPro" id="IPR036188">
    <property type="entry name" value="FAD/NAD-bd_sf"/>
</dbReference>
<dbReference type="GO" id="GO:0016491">
    <property type="term" value="F:oxidoreductase activity"/>
    <property type="evidence" value="ECO:0007669"/>
    <property type="project" value="UniProtKB-KW"/>
</dbReference>
<dbReference type="SUPFAM" id="SSF51971">
    <property type="entry name" value="Nucleotide-binding domain"/>
    <property type="match status" value="1"/>
</dbReference>
<reference evidence="3" key="1">
    <citation type="submission" date="2020-11" db="EMBL/GenBank/DDBJ databases">
        <title>Agrobacterium vitis strain K377 genome.</title>
        <authorList>
            <person name="Xi H."/>
        </authorList>
    </citation>
    <scope>NUCLEOTIDE SEQUENCE</scope>
    <source>
        <strain evidence="3">K377</strain>
    </source>
</reference>
<dbReference type="SUPFAM" id="SSF54373">
    <property type="entry name" value="FAD-linked reductases, C-terminal domain"/>
    <property type="match status" value="1"/>
</dbReference>
<dbReference type="Gene3D" id="3.30.9.10">
    <property type="entry name" value="D-Amino Acid Oxidase, subunit A, domain 2"/>
    <property type="match status" value="1"/>
</dbReference>
<keyword evidence="1" id="KW-0560">Oxidoreductase</keyword>
<accession>A0AAE2URZ3</accession>